<evidence type="ECO:0000256" key="1">
    <source>
        <dbReference type="SAM" id="MobiDB-lite"/>
    </source>
</evidence>
<name>A0AAU7Q1N1_9RICK</name>
<feature type="compositionally biased region" description="Basic and acidic residues" evidence="1">
    <location>
        <begin position="12"/>
        <end position="21"/>
    </location>
</feature>
<reference evidence="2" key="1">
    <citation type="submission" date="2024-06" db="EMBL/GenBank/DDBJ databases">
        <authorList>
            <person name="Dussert Y."/>
            <person name="Peccoud J."/>
            <person name="Pigeault R."/>
        </authorList>
    </citation>
    <scope>NUCLEOTIDE SEQUENCE</scope>
    <source>
        <strain evidence="2">WArc</strain>
    </source>
</reference>
<proteinExistence type="predicted"/>
<gene>
    <name evidence="2" type="ORF">ABLO99_05405</name>
</gene>
<feature type="region of interest" description="Disordered" evidence="1">
    <location>
        <begin position="1"/>
        <end position="21"/>
    </location>
</feature>
<dbReference type="AlphaFoldDB" id="A0AAU7Q1N1"/>
<dbReference type="EMBL" id="CP157942">
    <property type="protein sequence ID" value="XBS66672.1"/>
    <property type="molecule type" value="Genomic_DNA"/>
</dbReference>
<protein>
    <submittedName>
        <fullName evidence="2">Uncharacterized protein</fullName>
    </submittedName>
</protein>
<sequence>MKEIQDFIKGPKRAEDEKELESKVEPKISNLIDFSDHHEIGTLQHHHMKMSNWRIL</sequence>
<dbReference type="RefSeq" id="WP_349967114.1">
    <property type="nucleotide sequence ID" value="NZ_CP157942.1"/>
</dbReference>
<evidence type="ECO:0000313" key="2">
    <source>
        <dbReference type="EMBL" id="XBS66672.1"/>
    </source>
</evidence>
<accession>A0AAU7Q1N1</accession>
<organism evidence="2">
    <name type="scientific">Wolbachia endosymbiont of Armadillidium arcangelii</name>
    <dbReference type="NCBI Taxonomy" id="3158571"/>
    <lineage>
        <taxon>Bacteria</taxon>
        <taxon>Pseudomonadati</taxon>
        <taxon>Pseudomonadota</taxon>
        <taxon>Alphaproteobacteria</taxon>
        <taxon>Rickettsiales</taxon>
        <taxon>Anaplasmataceae</taxon>
        <taxon>Wolbachieae</taxon>
        <taxon>Wolbachia</taxon>
    </lineage>
</organism>